<name>A0A1Y1JDV0_PLAGO</name>
<evidence type="ECO:0000256" key="2">
    <source>
        <dbReference type="ARBA" id="ARBA00022737"/>
    </source>
</evidence>
<dbReference type="AlphaFoldDB" id="A0A1Y1JDV0"/>
<organism evidence="3 4">
    <name type="scientific">Plasmodium gonderi</name>
    <dbReference type="NCBI Taxonomy" id="77519"/>
    <lineage>
        <taxon>Eukaryota</taxon>
        <taxon>Sar</taxon>
        <taxon>Alveolata</taxon>
        <taxon>Apicomplexa</taxon>
        <taxon>Aconoidasida</taxon>
        <taxon>Haemosporida</taxon>
        <taxon>Plasmodiidae</taxon>
        <taxon>Plasmodium</taxon>
        <taxon>Plasmodium (Plasmodium)</taxon>
    </lineage>
</organism>
<evidence type="ECO:0000256" key="1">
    <source>
        <dbReference type="ARBA" id="ARBA00022441"/>
    </source>
</evidence>
<dbReference type="OMA" id="KWIMGKP"/>
<dbReference type="EMBL" id="BDQF01000003">
    <property type="protein sequence ID" value="GAW79387.1"/>
    <property type="molecule type" value="Genomic_DNA"/>
</dbReference>
<dbReference type="SMART" id="SM00612">
    <property type="entry name" value="Kelch"/>
    <property type="match status" value="4"/>
</dbReference>
<dbReference type="Gene3D" id="2.120.10.80">
    <property type="entry name" value="Kelch-type beta propeller"/>
    <property type="match status" value="1"/>
</dbReference>
<dbReference type="PANTHER" id="PTHR46260">
    <property type="entry name" value="RING-TYPE DOMAIN-CONTAINING PROTEIN"/>
    <property type="match status" value="1"/>
</dbReference>
<dbReference type="GeneID" id="39746095"/>
<dbReference type="PANTHER" id="PTHR46260:SF3">
    <property type="entry name" value="RING-TYPE DOMAIN-CONTAINING PROTEIN"/>
    <property type="match status" value="1"/>
</dbReference>
<dbReference type="SUPFAM" id="SSF117281">
    <property type="entry name" value="Kelch motif"/>
    <property type="match status" value="1"/>
</dbReference>
<sequence length="409" mass="45855">MGILSKDISNIDINKSDFLNEEKNIISTSDNVEGIHKDDIFTSISFTSNGTSEGTTRNALTTKNIQITNNDNNANSAYDIKTARIQICPAENNKSYMNGGKGEAEKSKMVDDEADGEVHIVYSYVVNDSKKKILSNSELITMRITSDKDKNYTVKMKIKKLPFFRYGHFLCLTKNGAILAIGGSDGEKKYGLVEKYCVGKQMWKQINLIHFPRSSFCGICTEDNDLFILGGEGNQDILKSVEYCDSKINSWRSLPPLNCVRHSASAIIFQNKIFIMGGKDGIGEYGKVHKSVEMLNLKEKKMKWVMCKPLKQARLGHAAIIFQDKLYAIGGSTGVKDLNSVEIYDFQKEEWIGGPSLNFPRFNFVVFIWNNQLVAYGGVSKHKGDLIKSAEILNEKGTYWLLLNESVPQ</sequence>
<accession>A0A1Y1JDV0</accession>
<evidence type="ECO:0000313" key="3">
    <source>
        <dbReference type="EMBL" id="GAW79387.1"/>
    </source>
</evidence>
<keyword evidence="1" id="KW-0880">Kelch repeat</keyword>
<dbReference type="InterPro" id="IPR006652">
    <property type="entry name" value="Kelch_1"/>
</dbReference>
<comment type="caution">
    <text evidence="3">The sequence shown here is derived from an EMBL/GenBank/DDBJ whole genome shotgun (WGS) entry which is preliminary data.</text>
</comment>
<keyword evidence="4" id="KW-1185">Reference proteome</keyword>
<dbReference type="Pfam" id="PF01344">
    <property type="entry name" value="Kelch_1"/>
    <property type="match status" value="3"/>
</dbReference>
<dbReference type="InterPro" id="IPR051746">
    <property type="entry name" value="Kelch_domain_containing_8"/>
</dbReference>
<keyword evidence="2" id="KW-0677">Repeat</keyword>
<dbReference type="InterPro" id="IPR015915">
    <property type="entry name" value="Kelch-typ_b-propeller"/>
</dbReference>
<protein>
    <submittedName>
        <fullName evidence="3">Kelch domain-containing protein</fullName>
    </submittedName>
</protein>
<dbReference type="RefSeq" id="XP_028541976.1">
    <property type="nucleotide sequence ID" value="XM_028686175.1"/>
</dbReference>
<proteinExistence type="predicted"/>
<reference evidence="4" key="1">
    <citation type="submission" date="2017-04" db="EMBL/GenBank/DDBJ databases">
        <title>Plasmodium gonderi genome.</title>
        <authorList>
            <person name="Arisue N."/>
            <person name="Honma H."/>
            <person name="Kawai S."/>
            <person name="Tougan T."/>
            <person name="Tanabe K."/>
            <person name="Horii T."/>
        </authorList>
    </citation>
    <scope>NUCLEOTIDE SEQUENCE [LARGE SCALE GENOMIC DNA]</scope>
    <source>
        <strain evidence="4">ATCC 30045</strain>
    </source>
</reference>
<dbReference type="OrthoDB" id="45365at2759"/>
<gene>
    <name evidence="3" type="ORF">PGO_031910</name>
</gene>
<dbReference type="Proteomes" id="UP000195521">
    <property type="component" value="Unassembled WGS sequence"/>
</dbReference>
<evidence type="ECO:0000313" key="4">
    <source>
        <dbReference type="Proteomes" id="UP000195521"/>
    </source>
</evidence>